<proteinExistence type="predicted"/>
<protein>
    <submittedName>
        <fullName evidence="1">Uncharacterized protein</fullName>
    </submittedName>
</protein>
<keyword evidence="2" id="KW-1185">Reference proteome</keyword>
<organism evidence="1 2">
    <name type="scientific">Caerostris darwini</name>
    <dbReference type="NCBI Taxonomy" id="1538125"/>
    <lineage>
        <taxon>Eukaryota</taxon>
        <taxon>Metazoa</taxon>
        <taxon>Ecdysozoa</taxon>
        <taxon>Arthropoda</taxon>
        <taxon>Chelicerata</taxon>
        <taxon>Arachnida</taxon>
        <taxon>Araneae</taxon>
        <taxon>Araneomorphae</taxon>
        <taxon>Entelegynae</taxon>
        <taxon>Araneoidea</taxon>
        <taxon>Araneidae</taxon>
        <taxon>Caerostris</taxon>
    </lineage>
</organism>
<dbReference type="AlphaFoldDB" id="A0AAV4VYB3"/>
<dbReference type="EMBL" id="BPLQ01013858">
    <property type="protein sequence ID" value="GIY75362.1"/>
    <property type="molecule type" value="Genomic_DNA"/>
</dbReference>
<reference evidence="1 2" key="1">
    <citation type="submission" date="2021-06" db="EMBL/GenBank/DDBJ databases">
        <title>Caerostris darwini draft genome.</title>
        <authorList>
            <person name="Kono N."/>
            <person name="Arakawa K."/>
        </authorList>
    </citation>
    <scope>NUCLEOTIDE SEQUENCE [LARGE SCALE GENOMIC DNA]</scope>
</reference>
<gene>
    <name evidence="1" type="ORF">CDAR_211271</name>
</gene>
<accession>A0AAV4VYB3</accession>
<dbReference type="Proteomes" id="UP001054837">
    <property type="component" value="Unassembled WGS sequence"/>
</dbReference>
<sequence>MSLNLKRELLPHKTFKNVRPKFLFPSRISTASTQGISISIDDSFGIRMNRNINITSNEGVSSLSSGIGIIFYSTMETNPPHKRNSWALDKFEAVDSSGRRNRQVNSLSTLPRYRVL</sequence>
<evidence type="ECO:0000313" key="1">
    <source>
        <dbReference type="EMBL" id="GIY75362.1"/>
    </source>
</evidence>
<comment type="caution">
    <text evidence="1">The sequence shown here is derived from an EMBL/GenBank/DDBJ whole genome shotgun (WGS) entry which is preliminary data.</text>
</comment>
<name>A0AAV4VYB3_9ARAC</name>
<evidence type="ECO:0000313" key="2">
    <source>
        <dbReference type="Proteomes" id="UP001054837"/>
    </source>
</evidence>